<name>A0ABD2C1L0_VESSQ</name>
<dbReference type="EMBL" id="JAUDFV010000025">
    <property type="protein sequence ID" value="KAL2738927.1"/>
    <property type="molecule type" value="Genomic_DNA"/>
</dbReference>
<keyword evidence="2" id="KW-1185">Reference proteome</keyword>
<proteinExistence type="predicted"/>
<sequence length="157" mass="17745">NNNKSFLNINYRHIEQHTIKVTYNTNSSNNRSRSSSSSCKVIYMYSLVGYSNCKECDAKDPWVYLHERVVPGSQGLVRENKRYSPKEQVFGQESTLEPIKLSPLFSWIFSNDLVTSGGGCGGSDGNGGDGYGVRRPRTPEKKELNLHEINITYNLMK</sequence>
<accession>A0ABD2C1L0</accession>
<dbReference type="Proteomes" id="UP001607302">
    <property type="component" value="Unassembled WGS sequence"/>
</dbReference>
<feature type="non-terminal residue" evidence="1">
    <location>
        <position position="1"/>
    </location>
</feature>
<comment type="caution">
    <text evidence="1">The sequence shown here is derived from an EMBL/GenBank/DDBJ whole genome shotgun (WGS) entry which is preliminary data.</text>
</comment>
<dbReference type="AlphaFoldDB" id="A0ABD2C1L0"/>
<evidence type="ECO:0000313" key="2">
    <source>
        <dbReference type="Proteomes" id="UP001607302"/>
    </source>
</evidence>
<organism evidence="1 2">
    <name type="scientific">Vespula squamosa</name>
    <name type="common">Southern yellow jacket</name>
    <name type="synonym">Wasp</name>
    <dbReference type="NCBI Taxonomy" id="30214"/>
    <lineage>
        <taxon>Eukaryota</taxon>
        <taxon>Metazoa</taxon>
        <taxon>Ecdysozoa</taxon>
        <taxon>Arthropoda</taxon>
        <taxon>Hexapoda</taxon>
        <taxon>Insecta</taxon>
        <taxon>Pterygota</taxon>
        <taxon>Neoptera</taxon>
        <taxon>Endopterygota</taxon>
        <taxon>Hymenoptera</taxon>
        <taxon>Apocrita</taxon>
        <taxon>Aculeata</taxon>
        <taxon>Vespoidea</taxon>
        <taxon>Vespidae</taxon>
        <taxon>Vespinae</taxon>
        <taxon>Vespula</taxon>
    </lineage>
</organism>
<gene>
    <name evidence="1" type="ORF">V1478_001493</name>
</gene>
<reference evidence="1 2" key="1">
    <citation type="journal article" date="2024" name="Ann. Entomol. Soc. Am.">
        <title>Genomic analyses of the southern and eastern yellowjacket wasps (Hymenoptera: Vespidae) reveal evolutionary signatures of social life.</title>
        <authorList>
            <person name="Catto M.A."/>
            <person name="Caine P.B."/>
            <person name="Orr S.E."/>
            <person name="Hunt B.G."/>
            <person name="Goodisman M.A.D."/>
        </authorList>
    </citation>
    <scope>NUCLEOTIDE SEQUENCE [LARGE SCALE GENOMIC DNA]</scope>
    <source>
        <strain evidence="1">233</strain>
        <tissue evidence="1">Head and thorax</tissue>
    </source>
</reference>
<evidence type="ECO:0000313" key="1">
    <source>
        <dbReference type="EMBL" id="KAL2738927.1"/>
    </source>
</evidence>
<protein>
    <submittedName>
        <fullName evidence="1">Uncharacterized protein</fullName>
    </submittedName>
</protein>